<dbReference type="WBParaSite" id="ES5_v2.g24831.t1">
    <property type="protein sequence ID" value="ES5_v2.g24831.t1"/>
    <property type="gene ID" value="ES5_v2.g24831"/>
</dbReference>
<proteinExistence type="predicted"/>
<reference evidence="2" key="1">
    <citation type="submission" date="2022-11" db="UniProtKB">
        <authorList>
            <consortium name="WormBaseParasite"/>
        </authorList>
    </citation>
    <scope>IDENTIFICATION</scope>
</reference>
<accession>A0AC34G5I0</accession>
<sequence>MFQQILKLLPYRVVFGVLTKESITIYDTQHASPIIYIDTLHYQDISGFSWAPDGKSIVISSWEGFNTFISDFEHEFGKRTEIPEMSEELINILKKTKKEPKEDKSAKKPKEEKSAKKQKEPRRSVKNSKENVKDDTEKSTPKTTKKVETTPSTKGKETPTISTPKTASIVNFLTPKSTQKPKPKTQKRIETVMLE</sequence>
<organism evidence="1 2">
    <name type="scientific">Panagrolaimus sp. ES5</name>
    <dbReference type="NCBI Taxonomy" id="591445"/>
    <lineage>
        <taxon>Eukaryota</taxon>
        <taxon>Metazoa</taxon>
        <taxon>Ecdysozoa</taxon>
        <taxon>Nematoda</taxon>
        <taxon>Chromadorea</taxon>
        <taxon>Rhabditida</taxon>
        <taxon>Tylenchina</taxon>
        <taxon>Panagrolaimomorpha</taxon>
        <taxon>Panagrolaimoidea</taxon>
        <taxon>Panagrolaimidae</taxon>
        <taxon>Panagrolaimus</taxon>
    </lineage>
</organism>
<evidence type="ECO:0000313" key="1">
    <source>
        <dbReference type="Proteomes" id="UP000887579"/>
    </source>
</evidence>
<protein>
    <submittedName>
        <fullName evidence="2">Uncharacterized protein</fullName>
    </submittedName>
</protein>
<evidence type="ECO:0000313" key="2">
    <source>
        <dbReference type="WBParaSite" id="ES5_v2.g24831.t1"/>
    </source>
</evidence>
<dbReference type="Proteomes" id="UP000887579">
    <property type="component" value="Unplaced"/>
</dbReference>
<name>A0AC34G5I0_9BILA</name>